<reference evidence="2 3" key="1">
    <citation type="journal article" date="2023" name="IMA Fungus">
        <title>Comparative genomic study of the Penicillium genus elucidates a diverse pangenome and 15 lateral gene transfer events.</title>
        <authorList>
            <person name="Petersen C."/>
            <person name="Sorensen T."/>
            <person name="Nielsen M.R."/>
            <person name="Sondergaard T.E."/>
            <person name="Sorensen J.L."/>
            <person name="Fitzpatrick D.A."/>
            <person name="Frisvad J.C."/>
            <person name="Nielsen K.L."/>
        </authorList>
    </citation>
    <scope>NUCLEOTIDE SEQUENCE [LARGE SCALE GENOMIC DNA]</scope>
    <source>
        <strain evidence="2 3">IBT 3361</strain>
    </source>
</reference>
<sequence length="110" mass="12182">MTGNPYSSMGDLSRQEAQEMQQHDSNAAIEQGKYDFVREHALLLFNPTNISVRLSEQNAHSELGFGVQNSSSISTWSEESICPTRRGSAKVVHSLSDTLAQTVELPIQEM</sequence>
<evidence type="ECO:0000313" key="2">
    <source>
        <dbReference type="EMBL" id="KAJ5282811.1"/>
    </source>
</evidence>
<comment type="caution">
    <text evidence="2">The sequence shown here is derived from an EMBL/GenBank/DDBJ whole genome shotgun (WGS) entry which is preliminary data.</text>
</comment>
<dbReference type="Proteomes" id="UP001220256">
    <property type="component" value="Unassembled WGS sequence"/>
</dbReference>
<keyword evidence="3" id="KW-1185">Reference proteome</keyword>
<accession>A0ABQ8WXL9</accession>
<name>A0ABQ8WXL9_PENCH</name>
<evidence type="ECO:0000256" key="1">
    <source>
        <dbReference type="SAM" id="MobiDB-lite"/>
    </source>
</evidence>
<evidence type="ECO:0000313" key="3">
    <source>
        <dbReference type="Proteomes" id="UP001220256"/>
    </source>
</evidence>
<dbReference type="EMBL" id="JAPVEB010000001">
    <property type="protein sequence ID" value="KAJ5282811.1"/>
    <property type="molecule type" value="Genomic_DNA"/>
</dbReference>
<protein>
    <submittedName>
        <fullName evidence="2">Uncharacterized protein</fullName>
    </submittedName>
</protein>
<gene>
    <name evidence="2" type="ORF">N7505_000791</name>
</gene>
<feature type="region of interest" description="Disordered" evidence="1">
    <location>
        <begin position="1"/>
        <end position="27"/>
    </location>
</feature>
<organism evidence="2 3">
    <name type="scientific">Penicillium chrysogenum</name>
    <name type="common">Penicillium notatum</name>
    <dbReference type="NCBI Taxonomy" id="5076"/>
    <lineage>
        <taxon>Eukaryota</taxon>
        <taxon>Fungi</taxon>
        <taxon>Dikarya</taxon>
        <taxon>Ascomycota</taxon>
        <taxon>Pezizomycotina</taxon>
        <taxon>Eurotiomycetes</taxon>
        <taxon>Eurotiomycetidae</taxon>
        <taxon>Eurotiales</taxon>
        <taxon>Aspergillaceae</taxon>
        <taxon>Penicillium</taxon>
        <taxon>Penicillium chrysogenum species complex</taxon>
    </lineage>
</organism>
<proteinExistence type="predicted"/>